<proteinExistence type="inferred from homology"/>
<feature type="transmembrane region" description="Helical" evidence="13">
    <location>
        <begin position="74"/>
        <end position="93"/>
    </location>
</feature>
<evidence type="ECO:0000256" key="3">
    <source>
        <dbReference type="ARBA" id="ARBA00022461"/>
    </source>
</evidence>
<keyword evidence="7 11" id="KW-0406">Ion transport</keyword>
<keyword evidence="9 11" id="KW-0739">Sodium transport</keyword>
<organism evidence="14 15">
    <name type="scientific">Porites evermanni</name>
    <dbReference type="NCBI Taxonomy" id="104178"/>
    <lineage>
        <taxon>Eukaryota</taxon>
        <taxon>Metazoa</taxon>
        <taxon>Cnidaria</taxon>
        <taxon>Anthozoa</taxon>
        <taxon>Hexacorallia</taxon>
        <taxon>Scleractinia</taxon>
        <taxon>Fungiina</taxon>
        <taxon>Poritidae</taxon>
        <taxon>Porites</taxon>
    </lineage>
</organism>
<dbReference type="Gene3D" id="1.10.287.770">
    <property type="entry name" value="YojJ-like"/>
    <property type="match status" value="1"/>
</dbReference>
<evidence type="ECO:0000256" key="8">
    <source>
        <dbReference type="ARBA" id="ARBA00023136"/>
    </source>
</evidence>
<evidence type="ECO:0000256" key="12">
    <source>
        <dbReference type="SAM" id="MobiDB-lite"/>
    </source>
</evidence>
<evidence type="ECO:0000256" key="1">
    <source>
        <dbReference type="ARBA" id="ARBA00004141"/>
    </source>
</evidence>
<evidence type="ECO:0000256" key="2">
    <source>
        <dbReference type="ARBA" id="ARBA00022448"/>
    </source>
</evidence>
<keyword evidence="4 11" id="KW-0812">Transmembrane</keyword>
<evidence type="ECO:0000256" key="11">
    <source>
        <dbReference type="RuleBase" id="RU000679"/>
    </source>
</evidence>
<dbReference type="Pfam" id="PF00858">
    <property type="entry name" value="ASC"/>
    <property type="match status" value="1"/>
</dbReference>
<dbReference type="Proteomes" id="UP001159427">
    <property type="component" value="Unassembled WGS sequence"/>
</dbReference>
<dbReference type="PANTHER" id="PTHR11690:SF296">
    <property type="entry name" value="DEGENERIN-LIKE PROTEIN DEL-10"/>
    <property type="match status" value="1"/>
</dbReference>
<evidence type="ECO:0000256" key="4">
    <source>
        <dbReference type="ARBA" id="ARBA00022692"/>
    </source>
</evidence>
<dbReference type="Gene3D" id="2.60.470.10">
    <property type="entry name" value="Acid-sensing ion channels like domains"/>
    <property type="match status" value="1"/>
</dbReference>
<evidence type="ECO:0000256" key="6">
    <source>
        <dbReference type="ARBA" id="ARBA00023053"/>
    </source>
</evidence>
<keyword evidence="3 11" id="KW-0894">Sodium channel</keyword>
<dbReference type="PANTHER" id="PTHR11690">
    <property type="entry name" value="AMILORIDE-SENSITIVE SODIUM CHANNEL-RELATED"/>
    <property type="match status" value="1"/>
</dbReference>
<feature type="region of interest" description="Disordered" evidence="12">
    <location>
        <begin position="1"/>
        <end position="43"/>
    </location>
</feature>
<comment type="similarity">
    <text evidence="11">Belongs to the amiloride-sensitive sodium channel (TC 1.A.6) family.</text>
</comment>
<dbReference type="PRINTS" id="PR01078">
    <property type="entry name" value="AMINACHANNEL"/>
</dbReference>
<keyword evidence="5 13" id="KW-1133">Transmembrane helix</keyword>
<reference evidence="14 15" key="1">
    <citation type="submission" date="2022-05" db="EMBL/GenBank/DDBJ databases">
        <authorList>
            <consortium name="Genoscope - CEA"/>
            <person name="William W."/>
        </authorList>
    </citation>
    <scope>NUCLEOTIDE SEQUENCE [LARGE SCALE GENOMIC DNA]</scope>
</reference>
<evidence type="ECO:0000256" key="9">
    <source>
        <dbReference type="ARBA" id="ARBA00023201"/>
    </source>
</evidence>
<keyword evidence="10 11" id="KW-0407">Ion channel</keyword>
<evidence type="ECO:0000256" key="13">
    <source>
        <dbReference type="SAM" id="Phobius"/>
    </source>
</evidence>
<keyword evidence="8 13" id="KW-0472">Membrane</keyword>
<dbReference type="InterPro" id="IPR001873">
    <property type="entry name" value="ENaC"/>
</dbReference>
<comment type="caution">
    <text evidence="14">The sequence shown here is derived from an EMBL/GenBank/DDBJ whole genome shotgun (WGS) entry which is preliminary data.</text>
</comment>
<evidence type="ECO:0000256" key="5">
    <source>
        <dbReference type="ARBA" id="ARBA00022989"/>
    </source>
</evidence>
<feature type="compositionally biased region" description="Basic and acidic residues" evidence="12">
    <location>
        <begin position="19"/>
        <end position="43"/>
    </location>
</feature>
<keyword evidence="2 11" id="KW-0813">Transport</keyword>
<keyword evidence="15" id="KW-1185">Reference proteome</keyword>
<sequence length="520" mass="58607">MEETSPRRIENNWTSGKMKTTEAEHVAIKPERKQENKSDSYPEKNLPDTLKMWINFANATSLHGIRYVFWKRPLWARIGWLLILLAFTAYFLYTAHSSLVKYCSWPINTVITQKYTDKLDFPAVTICPLNLVSKKKMFALEGDPSYVKHGLNDSMCSATAAVREGKPCGAAMMCCCLSFIFLDGAKIVPNCTQGYAERLIAAQQRSGIFFDTGHYYERYGQGIDEMLVPGLCIFDGNLKPCDASEFRTTFTDWGICHTFNADPDNVRKSQLHGVGGGLNILLDAQVEDHTIGRLSEGFSVIIHRQGEYVTAWDGINVQPGMQASIALHQKRIINLETPYETKCENRKLKTRRSYTTKGCLFECVAEAIIEKCKCRSAEYPAEKMMRTCGKVDQLCALNATLNKHPTSCNCPVPCDETRYTTEVYYSSFPDAGSAKVIQATGAIRSFDYMRKNFVFLQIGYKTLSYELQEQTVEFGIEALFGEIGGNMGLFLGCSLMTVFEFADLLVALIYVRKLGKEYQT</sequence>
<feature type="compositionally biased region" description="Basic and acidic residues" evidence="12">
    <location>
        <begin position="1"/>
        <end position="10"/>
    </location>
</feature>
<evidence type="ECO:0000313" key="15">
    <source>
        <dbReference type="Proteomes" id="UP001159427"/>
    </source>
</evidence>
<protein>
    <submittedName>
        <fullName evidence="14">Uncharacterized protein</fullName>
    </submittedName>
</protein>
<evidence type="ECO:0000256" key="10">
    <source>
        <dbReference type="ARBA" id="ARBA00023303"/>
    </source>
</evidence>
<accession>A0ABN8M549</accession>
<dbReference type="EMBL" id="CALNXI010000271">
    <property type="protein sequence ID" value="CAH3023709.1"/>
    <property type="molecule type" value="Genomic_DNA"/>
</dbReference>
<comment type="subcellular location">
    <subcellularLocation>
        <location evidence="1">Membrane</location>
        <topology evidence="1">Multi-pass membrane protein</topology>
    </subcellularLocation>
</comment>
<gene>
    <name evidence="14" type="ORF">PEVE_00020196</name>
</gene>
<evidence type="ECO:0000256" key="7">
    <source>
        <dbReference type="ARBA" id="ARBA00023065"/>
    </source>
</evidence>
<feature type="transmembrane region" description="Helical" evidence="13">
    <location>
        <begin position="489"/>
        <end position="511"/>
    </location>
</feature>
<keyword evidence="6" id="KW-0915">Sodium</keyword>
<evidence type="ECO:0000313" key="14">
    <source>
        <dbReference type="EMBL" id="CAH3023709.1"/>
    </source>
</evidence>
<name>A0ABN8M549_9CNID</name>